<protein>
    <submittedName>
        <fullName evidence="1">Uncharacterized protein</fullName>
    </submittedName>
</protein>
<reference evidence="1" key="1">
    <citation type="submission" date="2021-10" db="EMBL/GenBank/DDBJ databases">
        <authorList>
            <person name="Piombo E."/>
        </authorList>
    </citation>
    <scope>NUCLEOTIDE SEQUENCE</scope>
</reference>
<evidence type="ECO:0000313" key="1">
    <source>
        <dbReference type="EMBL" id="CAH0031566.1"/>
    </source>
</evidence>
<accession>A0A9N9VXI8</accession>
<keyword evidence="2" id="KW-1185">Reference proteome</keyword>
<proteinExistence type="predicted"/>
<gene>
    <name evidence="1" type="ORF">CRHIZ90672A_00014390</name>
</gene>
<organism evidence="1 2">
    <name type="scientific">Clonostachys rhizophaga</name>
    <dbReference type="NCBI Taxonomy" id="160324"/>
    <lineage>
        <taxon>Eukaryota</taxon>
        <taxon>Fungi</taxon>
        <taxon>Dikarya</taxon>
        <taxon>Ascomycota</taxon>
        <taxon>Pezizomycotina</taxon>
        <taxon>Sordariomycetes</taxon>
        <taxon>Hypocreomycetidae</taxon>
        <taxon>Hypocreales</taxon>
        <taxon>Bionectriaceae</taxon>
        <taxon>Clonostachys</taxon>
    </lineage>
</organism>
<dbReference type="AlphaFoldDB" id="A0A9N9VXI8"/>
<name>A0A9N9VXI8_9HYPO</name>
<feature type="non-terminal residue" evidence="1">
    <location>
        <position position="215"/>
    </location>
</feature>
<dbReference type="EMBL" id="CABFNQ020000743">
    <property type="protein sequence ID" value="CAH0031566.1"/>
    <property type="molecule type" value="Genomic_DNA"/>
</dbReference>
<comment type="caution">
    <text evidence="1">The sequence shown here is derived from an EMBL/GenBank/DDBJ whole genome shotgun (WGS) entry which is preliminary data.</text>
</comment>
<dbReference type="OrthoDB" id="2019572at2759"/>
<sequence>MMKVFVPLFSTHKTAEEVDATEVEVAEVTKVVSDGVGVITSLEETKVEDASGVLDGVLETSVVLETSGVLEISGVLEAAGVPEASGVLEASGVVDASGVLDDSGVEDEGGVVNDSKVEDAGVGVREGVKTGVVETSERTEDGEDGEATEDRLTHLAAAPPKREPKTRAGRRSIMDLIRSGIKERREMSVGEVTNVGREFDFQEGEYHFLRTKNER</sequence>
<evidence type="ECO:0000313" key="2">
    <source>
        <dbReference type="Proteomes" id="UP000696573"/>
    </source>
</evidence>
<dbReference type="Proteomes" id="UP000696573">
    <property type="component" value="Unassembled WGS sequence"/>
</dbReference>